<keyword evidence="4" id="KW-0274">FAD</keyword>
<keyword evidence="3" id="KW-0285">Flavoprotein</keyword>
<evidence type="ECO:0000259" key="6">
    <source>
        <dbReference type="Pfam" id="PF01266"/>
    </source>
</evidence>
<dbReference type="PANTHER" id="PTHR10961:SF7">
    <property type="entry name" value="FAD DEPENDENT OXIDOREDUCTASE DOMAIN-CONTAINING PROTEIN"/>
    <property type="match status" value="1"/>
</dbReference>
<evidence type="ECO:0000256" key="1">
    <source>
        <dbReference type="ARBA" id="ARBA00001974"/>
    </source>
</evidence>
<evidence type="ECO:0000256" key="3">
    <source>
        <dbReference type="ARBA" id="ARBA00022630"/>
    </source>
</evidence>
<dbReference type="InterPro" id="IPR006076">
    <property type="entry name" value="FAD-dep_OxRdtase"/>
</dbReference>
<evidence type="ECO:0000313" key="7">
    <source>
        <dbReference type="EMBL" id="CAD8299813.1"/>
    </source>
</evidence>
<keyword evidence="5" id="KW-0560">Oxidoreductase</keyword>
<dbReference type="NCBIfam" id="NF008425">
    <property type="entry name" value="PRK11259.1"/>
    <property type="match status" value="1"/>
</dbReference>
<dbReference type="SUPFAM" id="SSF54373">
    <property type="entry name" value="FAD-linked reductases, C-terminal domain"/>
    <property type="match status" value="1"/>
</dbReference>
<dbReference type="EMBL" id="HBEC01032874">
    <property type="protein sequence ID" value="CAD8299813.1"/>
    <property type="molecule type" value="Transcribed_RNA"/>
</dbReference>
<evidence type="ECO:0000256" key="2">
    <source>
        <dbReference type="ARBA" id="ARBA00010989"/>
    </source>
</evidence>
<evidence type="ECO:0000256" key="4">
    <source>
        <dbReference type="ARBA" id="ARBA00022827"/>
    </source>
</evidence>
<name>A0A7R9VNV4_9CHLO</name>
<dbReference type="Pfam" id="PF01266">
    <property type="entry name" value="DAO"/>
    <property type="match status" value="1"/>
</dbReference>
<organism evidence="7">
    <name type="scientific">Chlamydomonas euryale</name>
    <dbReference type="NCBI Taxonomy" id="1486919"/>
    <lineage>
        <taxon>Eukaryota</taxon>
        <taxon>Viridiplantae</taxon>
        <taxon>Chlorophyta</taxon>
        <taxon>core chlorophytes</taxon>
        <taxon>Chlorophyceae</taxon>
        <taxon>CS clade</taxon>
        <taxon>Chlamydomonadales</taxon>
        <taxon>Chlamydomonadaceae</taxon>
        <taxon>Chlamydomonas</taxon>
    </lineage>
</organism>
<comment type="cofactor">
    <cofactor evidence="1">
        <name>FAD</name>
        <dbReference type="ChEBI" id="CHEBI:57692"/>
    </cofactor>
</comment>
<sequence length="446" mass="48334">MAARLAACFKSLRSSYNAEGAVSRWVCSQPVRGFMGTATGKGVLEKATSYDVIVLGGCGAYGSAAAYHLAAAGAKVLAIDMHAPGHPWGSSHGGTRIIRLAYFEGPEYVTLVRRSLNMVLDLQADTGKDLFAQTGVLDIGATYQGARAAAAAFGLECEELCGAEINRRFPGYGVPEDMPVLYQKEGGLLCPEAIIQVHCDLAVRHGAVLHRGRVTSWRSLGHGPASGVEVMTNTGESFTAGQLIISAGAWINQLVPQAKMLCVPERQVVAWFQVPDDMFNKESFPVFIAGERLDGPCYYGFPKHGKPCGLKIGCTHQFEPGRQKSAADPDVLGRDLQPEDEMWLRHGLKTFFPAAASSQLLAHSVCMYTNTPDGHFIIDRHPVHQQVLLVSACSGHGFKMSPRVGSLLSDMVQNGARGTDEARDELRPFWLNVERPGHHKFLQAFR</sequence>
<dbReference type="GO" id="GO:0008115">
    <property type="term" value="F:sarcosine oxidase activity"/>
    <property type="evidence" value="ECO:0007669"/>
    <property type="project" value="TreeGrafter"/>
</dbReference>
<dbReference type="PANTHER" id="PTHR10961">
    <property type="entry name" value="PEROXISOMAL SARCOSINE OXIDASE"/>
    <property type="match status" value="1"/>
</dbReference>
<dbReference type="Gene3D" id="3.30.9.10">
    <property type="entry name" value="D-Amino Acid Oxidase, subunit A, domain 2"/>
    <property type="match status" value="1"/>
</dbReference>
<dbReference type="InterPro" id="IPR036188">
    <property type="entry name" value="FAD/NAD-bd_sf"/>
</dbReference>
<reference evidence="7" key="1">
    <citation type="submission" date="2021-01" db="EMBL/GenBank/DDBJ databases">
        <authorList>
            <person name="Corre E."/>
            <person name="Pelletier E."/>
            <person name="Niang G."/>
            <person name="Scheremetjew M."/>
            <person name="Finn R."/>
            <person name="Kale V."/>
            <person name="Holt S."/>
            <person name="Cochrane G."/>
            <person name="Meng A."/>
            <person name="Brown T."/>
            <person name="Cohen L."/>
        </authorList>
    </citation>
    <scope>NUCLEOTIDE SEQUENCE</scope>
    <source>
        <strain evidence="7">CCMP219</strain>
    </source>
</reference>
<evidence type="ECO:0000256" key="5">
    <source>
        <dbReference type="ARBA" id="ARBA00023002"/>
    </source>
</evidence>
<feature type="domain" description="FAD dependent oxidoreductase" evidence="6">
    <location>
        <begin position="51"/>
        <end position="411"/>
    </location>
</feature>
<dbReference type="InterPro" id="IPR045170">
    <property type="entry name" value="MTOX"/>
</dbReference>
<dbReference type="SUPFAM" id="SSF51905">
    <property type="entry name" value="FAD/NAD(P)-binding domain"/>
    <property type="match status" value="1"/>
</dbReference>
<comment type="similarity">
    <text evidence="2">Belongs to the MSOX/MTOX family.</text>
</comment>
<protein>
    <recommendedName>
        <fullName evidence="6">FAD dependent oxidoreductase domain-containing protein</fullName>
    </recommendedName>
</protein>
<dbReference type="GO" id="GO:0050660">
    <property type="term" value="F:flavin adenine dinucleotide binding"/>
    <property type="evidence" value="ECO:0007669"/>
    <property type="project" value="InterPro"/>
</dbReference>
<accession>A0A7R9VNV4</accession>
<proteinExistence type="inferred from homology"/>
<gene>
    <name evidence="7" type="ORF">CEUR00632_LOCUS15252</name>
</gene>
<dbReference type="Gene3D" id="3.50.50.60">
    <property type="entry name" value="FAD/NAD(P)-binding domain"/>
    <property type="match status" value="1"/>
</dbReference>
<dbReference type="AlphaFoldDB" id="A0A7R9VNV4"/>